<evidence type="ECO:0000256" key="10">
    <source>
        <dbReference type="SAM" id="SignalP"/>
    </source>
</evidence>
<feature type="domain" description="Cytochrome c" evidence="11">
    <location>
        <begin position="319"/>
        <end position="407"/>
    </location>
</feature>
<reference evidence="12 13" key="1">
    <citation type="submission" date="2024-02" db="EMBL/GenBank/DDBJ databases">
        <title>First report Erwinia aphidicola in onion in Chile.</title>
        <authorList>
            <person name="Valenzuela M."/>
            <person name="Pena M."/>
            <person name="Dutta B."/>
        </authorList>
    </citation>
    <scope>NUCLEOTIDE SEQUENCE [LARGE SCALE GENOMIC DNA]</scope>
    <source>
        <strain evidence="12 13">QCJ3A</strain>
    </source>
</reference>
<keyword evidence="6" id="KW-0677">Repeat</keyword>
<comment type="caution">
    <text evidence="12">The sequence shown here is derived from an EMBL/GenBank/DDBJ whole genome shotgun (WGS) entry which is preliminary data.</text>
</comment>
<keyword evidence="13" id="KW-1185">Reference proteome</keyword>
<keyword evidence="4 9" id="KW-0479">Metal-binding</keyword>
<dbReference type="Pfam" id="PF00034">
    <property type="entry name" value="Cytochrom_C"/>
    <property type="match status" value="1"/>
</dbReference>
<evidence type="ECO:0000256" key="7">
    <source>
        <dbReference type="ARBA" id="ARBA00023004"/>
    </source>
</evidence>
<evidence type="ECO:0000256" key="4">
    <source>
        <dbReference type="ARBA" id="ARBA00022723"/>
    </source>
</evidence>
<evidence type="ECO:0000256" key="2">
    <source>
        <dbReference type="ARBA" id="ARBA00022475"/>
    </source>
</evidence>
<keyword evidence="5 10" id="KW-0732">Signal</keyword>
<feature type="signal peptide" evidence="10">
    <location>
        <begin position="1"/>
        <end position="23"/>
    </location>
</feature>
<evidence type="ECO:0000256" key="8">
    <source>
        <dbReference type="ARBA" id="ARBA00023136"/>
    </source>
</evidence>
<dbReference type="InterPro" id="IPR036909">
    <property type="entry name" value="Cyt_c-like_dom_sf"/>
</dbReference>
<dbReference type="EMBL" id="JBANEI010000009">
    <property type="protein sequence ID" value="MEI2682728.1"/>
    <property type="molecule type" value="Genomic_DNA"/>
</dbReference>
<feature type="domain" description="Cytochrome c" evidence="11">
    <location>
        <begin position="190"/>
        <end position="299"/>
    </location>
</feature>
<dbReference type="InterPro" id="IPR014353">
    <property type="entry name" value="Membr-bd_ADH_cyt_c"/>
</dbReference>
<dbReference type="PANTHER" id="PTHR35008">
    <property type="entry name" value="BLL4482 PROTEIN-RELATED"/>
    <property type="match status" value="1"/>
</dbReference>
<protein>
    <submittedName>
        <fullName evidence="12">Cytochrome c</fullName>
    </submittedName>
</protein>
<evidence type="ECO:0000256" key="9">
    <source>
        <dbReference type="PROSITE-ProRule" id="PRU00433"/>
    </source>
</evidence>
<evidence type="ECO:0000256" key="6">
    <source>
        <dbReference type="ARBA" id="ARBA00022737"/>
    </source>
</evidence>
<keyword evidence="8" id="KW-0472">Membrane</keyword>
<dbReference type="SUPFAM" id="SSF46626">
    <property type="entry name" value="Cytochrome c"/>
    <property type="match status" value="3"/>
</dbReference>
<dbReference type="Pfam" id="PF13442">
    <property type="entry name" value="Cytochrome_CBB3"/>
    <property type="match status" value="1"/>
</dbReference>
<evidence type="ECO:0000259" key="11">
    <source>
        <dbReference type="PROSITE" id="PS51007"/>
    </source>
</evidence>
<feature type="chain" id="PRO_5046041543" evidence="10">
    <location>
        <begin position="24"/>
        <end position="432"/>
    </location>
</feature>
<evidence type="ECO:0000256" key="1">
    <source>
        <dbReference type="ARBA" id="ARBA00004236"/>
    </source>
</evidence>
<accession>A0ABU8DGV3</accession>
<keyword evidence="3 9" id="KW-0349">Heme</keyword>
<dbReference type="PIRSF" id="PIRSF000018">
    <property type="entry name" value="Mb_ADH_cyt_c"/>
    <property type="match status" value="1"/>
</dbReference>
<evidence type="ECO:0000313" key="12">
    <source>
        <dbReference type="EMBL" id="MEI2682728.1"/>
    </source>
</evidence>
<feature type="domain" description="Cytochrome c" evidence="11">
    <location>
        <begin position="45"/>
        <end position="148"/>
    </location>
</feature>
<keyword evidence="7 9" id="KW-0408">Iron</keyword>
<keyword evidence="2" id="KW-1003">Cell membrane</keyword>
<dbReference type="Gene3D" id="1.10.760.10">
    <property type="entry name" value="Cytochrome c-like domain"/>
    <property type="match status" value="3"/>
</dbReference>
<dbReference type="PROSITE" id="PS51007">
    <property type="entry name" value="CYTC"/>
    <property type="match status" value="3"/>
</dbReference>
<dbReference type="Proteomes" id="UP001306592">
    <property type="component" value="Unassembled WGS sequence"/>
</dbReference>
<evidence type="ECO:0000313" key="13">
    <source>
        <dbReference type="Proteomes" id="UP001306592"/>
    </source>
</evidence>
<dbReference type="InterPro" id="IPR009056">
    <property type="entry name" value="Cyt_c-like_dom"/>
</dbReference>
<evidence type="ECO:0000256" key="3">
    <source>
        <dbReference type="ARBA" id="ARBA00022617"/>
    </source>
</evidence>
<organism evidence="12 13">
    <name type="scientific">Erwinia aphidicola</name>
    <dbReference type="NCBI Taxonomy" id="68334"/>
    <lineage>
        <taxon>Bacteria</taxon>
        <taxon>Pseudomonadati</taxon>
        <taxon>Pseudomonadota</taxon>
        <taxon>Gammaproteobacteria</taxon>
        <taxon>Enterobacterales</taxon>
        <taxon>Erwiniaceae</taxon>
        <taxon>Erwinia</taxon>
    </lineage>
</organism>
<comment type="subcellular location">
    <subcellularLocation>
        <location evidence="1">Cell membrane</location>
    </subcellularLocation>
</comment>
<sequence length="432" mass="46596">MKNGKKKPIALGVLLLLAGSAAALLSMQPEIAPISPLQTPSFSAQSIARGKTLAALGDCAVCHTRKGGATNSGGLAMESPFGTIYTSNITPDMDSGIGAWSYPAFERAMRHGIDRQGNYLYPAFPYTAFTHTNDQDMRDLYAYLMSQPRVSYQPPQTSLRFPFNIRRGMAAWNWLYLQPGALPPNPQQDAQWNRGAYLAASLGHCSACHSPRNFAAAEKTGRDRLAGGVAEGWTAPALNGSSPAPVAWDKPQLMRYLRHGFSAEHGVATGPMGPVIAGGLSQLPDEDLQALASWLSSFQPPKTQQAAALTAAADQRSERLDSPGARQYSGSCMACHSQQKGPQLAGVRPSLALNSNLYLGEPDNLIRIVLDGIDHPASDNLGTMPGFRHQLNDSQIAMLLNWLRTEFAGQTPWQGLQDKVAEIRKQSARESQ</sequence>
<proteinExistence type="predicted"/>
<gene>
    <name evidence="12" type="ORF">V8N49_13810</name>
</gene>
<evidence type="ECO:0000256" key="5">
    <source>
        <dbReference type="ARBA" id="ARBA00022729"/>
    </source>
</evidence>
<dbReference type="RefSeq" id="WP_048915395.1">
    <property type="nucleotide sequence ID" value="NZ_JBANEI010000009.1"/>
</dbReference>
<dbReference type="PANTHER" id="PTHR35008:SF8">
    <property type="entry name" value="ALCOHOL DEHYDROGENASE CYTOCHROME C SUBUNIT"/>
    <property type="match status" value="1"/>
</dbReference>
<name>A0ABU8DGV3_ERWAP</name>
<dbReference type="InterPro" id="IPR051459">
    <property type="entry name" value="Cytochrome_c-type_DH"/>
</dbReference>